<feature type="compositionally biased region" description="Pro residues" evidence="1">
    <location>
        <begin position="263"/>
        <end position="275"/>
    </location>
</feature>
<evidence type="ECO:0000313" key="3">
    <source>
        <dbReference type="Proteomes" id="UP001183586"/>
    </source>
</evidence>
<sequence>MRVAVVGIDGSGKTTVVRRLGARDGVAVVHAIRAHDDPRSPVAGLSRDLAGASAAADAVGRIQLKAAVLCLQLCLYGPSERHAAGAARLLLTDRHPLVDPLVYLPLFGRLAGGGGPGSDVRTWWARQEPDAARAVRDWLADRTGHTDPWALGEELLRLGTRPPEEMLDGLGRRFGVAPPDAVLLLDLPVEQALRRTRERAGQSELHETAAFLSATRQGYTSVLDRLARARPDIAQRRVDCRDLDVDEVAHRIRETIAELDGPSPHPAPITRPARPPLSGRPCYVRRSEA</sequence>
<evidence type="ECO:0000313" key="2">
    <source>
        <dbReference type="EMBL" id="MDT0387766.1"/>
    </source>
</evidence>
<dbReference type="Proteomes" id="UP001183586">
    <property type="component" value="Unassembled WGS sequence"/>
</dbReference>
<reference evidence="3" key="1">
    <citation type="submission" date="2023-07" db="EMBL/GenBank/DDBJ databases">
        <title>30 novel species of actinomycetes from the DSMZ collection.</title>
        <authorList>
            <person name="Nouioui I."/>
        </authorList>
    </citation>
    <scope>NUCLEOTIDE SEQUENCE [LARGE SCALE GENOMIC DNA]</scope>
    <source>
        <strain evidence="3">DSM 41921</strain>
    </source>
</reference>
<organism evidence="2 3">
    <name type="scientific">Streptomyces dubilierae</name>
    <dbReference type="NCBI Taxonomy" id="3075533"/>
    <lineage>
        <taxon>Bacteria</taxon>
        <taxon>Bacillati</taxon>
        <taxon>Actinomycetota</taxon>
        <taxon>Actinomycetes</taxon>
        <taxon>Kitasatosporales</taxon>
        <taxon>Streptomycetaceae</taxon>
        <taxon>Streptomyces</taxon>
    </lineage>
</organism>
<proteinExistence type="predicted"/>
<comment type="caution">
    <text evidence="2">The sequence shown here is derived from an EMBL/GenBank/DDBJ whole genome shotgun (WGS) entry which is preliminary data.</text>
</comment>
<dbReference type="EMBL" id="JAVREU010000003">
    <property type="protein sequence ID" value="MDT0387766.1"/>
    <property type="molecule type" value="Genomic_DNA"/>
</dbReference>
<accession>A0ABU2P7D5</accession>
<protein>
    <recommendedName>
        <fullName evidence="4">Thymidylate kinase</fullName>
    </recommendedName>
</protein>
<name>A0ABU2P7D5_9ACTN</name>
<gene>
    <name evidence="2" type="ORF">RM641_10045</name>
</gene>
<feature type="region of interest" description="Disordered" evidence="1">
    <location>
        <begin position="258"/>
        <end position="289"/>
    </location>
</feature>
<dbReference type="InterPro" id="IPR027417">
    <property type="entry name" value="P-loop_NTPase"/>
</dbReference>
<evidence type="ECO:0000256" key="1">
    <source>
        <dbReference type="SAM" id="MobiDB-lite"/>
    </source>
</evidence>
<keyword evidence="3" id="KW-1185">Reference proteome</keyword>
<dbReference type="RefSeq" id="WP_311680694.1">
    <property type="nucleotide sequence ID" value="NZ_JAVREU010000003.1"/>
</dbReference>
<dbReference type="SUPFAM" id="SSF52540">
    <property type="entry name" value="P-loop containing nucleoside triphosphate hydrolases"/>
    <property type="match status" value="1"/>
</dbReference>
<evidence type="ECO:0008006" key="4">
    <source>
        <dbReference type="Google" id="ProtNLM"/>
    </source>
</evidence>
<dbReference type="Gene3D" id="3.40.50.300">
    <property type="entry name" value="P-loop containing nucleotide triphosphate hydrolases"/>
    <property type="match status" value="1"/>
</dbReference>